<dbReference type="ExpressionAtlas" id="A0A1D6E5T5">
    <property type="expression patterns" value="baseline and differential"/>
</dbReference>
<dbReference type="eggNOG" id="ENOG502QTQM">
    <property type="taxonomic scope" value="Eukaryota"/>
</dbReference>
<accession>A0A1D6E5T5</accession>
<dbReference type="STRING" id="4577.A0A1D6E5T5"/>
<dbReference type="InParanoid" id="A0A1D6E5T5"/>
<dbReference type="PANTHER" id="PTHR31133:SF8">
    <property type="entry name" value="OS04G0483200 PROTEIN"/>
    <property type="match status" value="1"/>
</dbReference>
<dbReference type="InterPro" id="IPR040229">
    <property type="entry name" value="At3g27390-like"/>
</dbReference>
<proteinExistence type="predicted"/>
<keyword evidence="1" id="KW-0675">Receptor</keyword>
<sequence length="368" mass="40075">MLGTKLVGPVVKLLLLIAATAVLIIWLIIGIPGSIFAGLVYGFLAPIMATFDAVGEGKEKPFVHCFVDGTWSTITGSCTVVRDVKDLLFHSYFSLMDDLRLQKPPDGEPYEIRLLDIPGALIAAAFEFLLDGIMFTLTAFYKCPVTLFKGWKRLIQDMIGREGPFLETAGVPFAGLAILLWPFAIVGAVLASVLSSVPLGAYAAVVAYQESSLILGIAYVFSSVSIFDEYTNNVLDMAPGSCFPRPASFNREKQEGKRPPSRVTSFKNNIDDFNPFKLLDHLFAECRNQGEDLVNRGVITMKDIEEMKSSKVGSSVLNVGLPAYVILNALWSAKADSVELILSDGSEIASDNRPKTPSLIGSLTHLWL</sequence>
<protein>
    <submittedName>
        <fullName evidence="1">Steroid nuclear receptor ligand-binding</fullName>
    </submittedName>
</protein>
<gene>
    <name evidence="1" type="ORF">ZEAMMB73_Zm00001d002973</name>
</gene>
<name>A0A1D6E5T5_MAIZE</name>
<reference evidence="1" key="1">
    <citation type="submission" date="2015-12" db="EMBL/GenBank/DDBJ databases">
        <title>Update maize B73 reference genome by single molecule sequencing technologies.</title>
        <authorList>
            <consortium name="Maize Genome Sequencing Project"/>
            <person name="Ware D."/>
        </authorList>
    </citation>
    <scope>NUCLEOTIDE SEQUENCE [LARGE SCALE GENOMIC DNA]</scope>
    <source>
        <tissue evidence="1">Seedling</tissue>
    </source>
</reference>
<dbReference type="PANTHER" id="PTHR31133">
    <property type="entry name" value="MEMBRANE PROTEIN"/>
    <property type="match status" value="1"/>
</dbReference>
<dbReference type="EMBL" id="CM007648">
    <property type="protein sequence ID" value="ONM15826.1"/>
    <property type="molecule type" value="Genomic_DNA"/>
</dbReference>
<dbReference type="AlphaFoldDB" id="A0A1D6E5T5"/>
<organism evidence="1">
    <name type="scientific">Zea mays</name>
    <name type="common">Maize</name>
    <dbReference type="NCBI Taxonomy" id="4577"/>
    <lineage>
        <taxon>Eukaryota</taxon>
        <taxon>Viridiplantae</taxon>
        <taxon>Streptophyta</taxon>
        <taxon>Embryophyta</taxon>
        <taxon>Tracheophyta</taxon>
        <taxon>Spermatophyta</taxon>
        <taxon>Magnoliopsida</taxon>
        <taxon>Liliopsida</taxon>
        <taxon>Poales</taxon>
        <taxon>Poaceae</taxon>
        <taxon>PACMAD clade</taxon>
        <taxon>Panicoideae</taxon>
        <taxon>Andropogonodae</taxon>
        <taxon>Andropogoneae</taxon>
        <taxon>Tripsacinae</taxon>
        <taxon>Zea</taxon>
    </lineage>
</organism>
<evidence type="ECO:0000313" key="1">
    <source>
        <dbReference type="EMBL" id="ONM15826.1"/>
    </source>
</evidence>